<dbReference type="InterPro" id="IPR025669">
    <property type="entry name" value="AAA_dom"/>
</dbReference>
<dbReference type="EMBL" id="RAPQ01000008">
    <property type="protein sequence ID" value="RKE03591.1"/>
    <property type="molecule type" value="Genomic_DNA"/>
</dbReference>
<keyword evidence="3" id="KW-1185">Reference proteome</keyword>
<name>A0A419X780_9BACT</name>
<dbReference type="InterPro" id="IPR050678">
    <property type="entry name" value="DNA_Partitioning_ATPase"/>
</dbReference>
<dbReference type="FunFam" id="3.40.50.300:FF:000285">
    <property type="entry name" value="Sporulation initiation inhibitor Soj"/>
    <property type="match status" value="1"/>
</dbReference>
<dbReference type="SUPFAM" id="SSF52540">
    <property type="entry name" value="P-loop containing nucleoside triphosphate hydrolases"/>
    <property type="match status" value="1"/>
</dbReference>
<dbReference type="Proteomes" id="UP000284531">
    <property type="component" value="Unassembled WGS sequence"/>
</dbReference>
<evidence type="ECO:0000313" key="2">
    <source>
        <dbReference type="EMBL" id="RKE03591.1"/>
    </source>
</evidence>
<dbReference type="PANTHER" id="PTHR13696">
    <property type="entry name" value="P-LOOP CONTAINING NUCLEOSIDE TRIPHOSPHATE HYDROLASE"/>
    <property type="match status" value="1"/>
</dbReference>
<dbReference type="OrthoDB" id="9815116at2"/>
<protein>
    <submittedName>
        <fullName evidence="2">Chromosome partitioning protein</fullName>
    </submittedName>
</protein>
<dbReference type="AlphaFoldDB" id="A0A419X780"/>
<dbReference type="CDD" id="cd02042">
    <property type="entry name" value="ParAB_family"/>
    <property type="match status" value="1"/>
</dbReference>
<dbReference type="PANTHER" id="PTHR13696:SF52">
    <property type="entry name" value="PARA FAMILY PROTEIN CT_582"/>
    <property type="match status" value="1"/>
</dbReference>
<dbReference type="Pfam" id="PF13614">
    <property type="entry name" value="AAA_31"/>
    <property type="match status" value="1"/>
</dbReference>
<dbReference type="RefSeq" id="WP_120238465.1">
    <property type="nucleotide sequence ID" value="NZ_CANNEC010000011.1"/>
</dbReference>
<evidence type="ECO:0000313" key="3">
    <source>
        <dbReference type="Proteomes" id="UP000284531"/>
    </source>
</evidence>
<reference evidence="2 3" key="1">
    <citation type="submission" date="2018-09" db="EMBL/GenBank/DDBJ databases">
        <title>Genomic Encyclopedia of Archaeal and Bacterial Type Strains, Phase II (KMG-II): from individual species to whole genera.</title>
        <authorList>
            <person name="Goeker M."/>
        </authorList>
    </citation>
    <scope>NUCLEOTIDE SEQUENCE [LARGE SCALE GENOMIC DNA]</scope>
    <source>
        <strain evidence="2 3">DSM 21950</strain>
    </source>
</reference>
<gene>
    <name evidence="2" type="ORF">BXY64_0597</name>
</gene>
<feature type="domain" description="AAA" evidence="1">
    <location>
        <begin position="2"/>
        <end position="178"/>
    </location>
</feature>
<proteinExistence type="predicted"/>
<evidence type="ECO:0000259" key="1">
    <source>
        <dbReference type="Pfam" id="PF13614"/>
    </source>
</evidence>
<comment type="caution">
    <text evidence="2">The sequence shown here is derived from an EMBL/GenBank/DDBJ whole genome shotgun (WGS) entry which is preliminary data.</text>
</comment>
<dbReference type="InterPro" id="IPR027417">
    <property type="entry name" value="P-loop_NTPase"/>
</dbReference>
<dbReference type="Gene3D" id="3.40.50.300">
    <property type="entry name" value="P-loop containing nucleotide triphosphate hydrolases"/>
    <property type="match status" value="1"/>
</dbReference>
<accession>A0A419X780</accession>
<sequence>MAKIIALANQKGGVGKTTTAINLASSLAVLEYKVLIIDADPQANSTSGIGYDVRSIENSIYECIVDGINPKDAVLTSDIEGFDIIPSHIDLVGAEIEMLNLSNREKILSNVLKKVSPDYDFILIDCSPSLGLITVNALTAADSVIIPVQCEYFALEGLGKLLNTIKIIQSRLNTELEIEGFLLTMYDSRLRLSNQVVSEVRKHFQDMVFETIIQRNTKLGEAPSYGKPAILYDADSAGAINYLNLARELLQNNNMTKMSNKEKIISE</sequence>
<organism evidence="2 3">
    <name type="scientific">Marinifilum flexuosum</name>
    <dbReference type="NCBI Taxonomy" id="1117708"/>
    <lineage>
        <taxon>Bacteria</taxon>
        <taxon>Pseudomonadati</taxon>
        <taxon>Bacteroidota</taxon>
        <taxon>Bacteroidia</taxon>
        <taxon>Marinilabiliales</taxon>
        <taxon>Marinifilaceae</taxon>
    </lineage>
</organism>